<reference evidence="1 2" key="1">
    <citation type="submission" date="2020-08" db="EMBL/GenBank/DDBJ databases">
        <title>Novel species isolated from subtropical streams in China.</title>
        <authorList>
            <person name="Lu H."/>
        </authorList>
    </citation>
    <scope>NUCLEOTIDE SEQUENCE [LARGE SCALE GENOMIC DNA]</scope>
    <source>
        <strain evidence="1 2">NL8W</strain>
    </source>
</reference>
<comment type="caution">
    <text evidence="1">The sequence shown here is derived from an EMBL/GenBank/DDBJ whole genome shotgun (WGS) entry which is preliminary data.</text>
</comment>
<sequence length="191" mass="21351">MNLSGCLAPLPIVGGGIAGAGRDSDAVREEAWNYPEFKEKHVQTEITQVALTKARTDRNNYFADFADHVHVRRNTPTRMGSFEFNFVRSGIDNGVLIQVYHDGLRIMLERIPSAFYMGELQASEVQIGGRDYLLLAANSRTSTQRMWFGIFRPDGSKLYAASLEQSVVRVIQNADGISLFFLSGDSMRIKI</sequence>
<gene>
    <name evidence="1" type="ORF">H8L47_17290</name>
</gene>
<evidence type="ECO:0000313" key="2">
    <source>
        <dbReference type="Proteomes" id="UP000646911"/>
    </source>
</evidence>
<protein>
    <submittedName>
        <fullName evidence="1">Uncharacterized protein</fullName>
    </submittedName>
</protein>
<dbReference type="Proteomes" id="UP000646911">
    <property type="component" value="Unassembled WGS sequence"/>
</dbReference>
<name>A0ABR6ZC30_9BURK</name>
<organism evidence="1 2">
    <name type="scientific">Undibacterium umbellatum</name>
    <dbReference type="NCBI Taxonomy" id="2762300"/>
    <lineage>
        <taxon>Bacteria</taxon>
        <taxon>Pseudomonadati</taxon>
        <taxon>Pseudomonadota</taxon>
        <taxon>Betaproteobacteria</taxon>
        <taxon>Burkholderiales</taxon>
        <taxon>Oxalobacteraceae</taxon>
        <taxon>Undibacterium</taxon>
    </lineage>
</organism>
<proteinExistence type="predicted"/>
<accession>A0ABR6ZC30</accession>
<dbReference type="EMBL" id="JACOFX010000009">
    <property type="protein sequence ID" value="MBC3909315.1"/>
    <property type="molecule type" value="Genomic_DNA"/>
</dbReference>
<evidence type="ECO:0000313" key="1">
    <source>
        <dbReference type="EMBL" id="MBC3909315.1"/>
    </source>
</evidence>
<keyword evidence="2" id="KW-1185">Reference proteome</keyword>